<organism evidence="1 2">
    <name type="scientific">Culter alburnus</name>
    <name type="common">Topmouth culter</name>
    <dbReference type="NCBI Taxonomy" id="194366"/>
    <lineage>
        <taxon>Eukaryota</taxon>
        <taxon>Metazoa</taxon>
        <taxon>Chordata</taxon>
        <taxon>Craniata</taxon>
        <taxon>Vertebrata</taxon>
        <taxon>Euteleostomi</taxon>
        <taxon>Actinopterygii</taxon>
        <taxon>Neopterygii</taxon>
        <taxon>Teleostei</taxon>
        <taxon>Ostariophysi</taxon>
        <taxon>Cypriniformes</taxon>
        <taxon>Xenocyprididae</taxon>
        <taxon>Xenocypridinae</taxon>
        <taxon>Culter</taxon>
    </lineage>
</organism>
<keyword evidence="2" id="KW-1185">Reference proteome</keyword>
<evidence type="ECO:0000313" key="2">
    <source>
        <dbReference type="Proteomes" id="UP001479290"/>
    </source>
</evidence>
<evidence type="ECO:0000313" key="1">
    <source>
        <dbReference type="EMBL" id="KAK9968972.1"/>
    </source>
</evidence>
<sequence>MLNQTHCAVASVGGREGLLREQLPRQQRANLVCAAQISLSRPSDPRPITRWELMTDRCERPINHREQCKPQSSGCERHLSITIPQDKDHRFNIDQCN</sequence>
<dbReference type="AlphaFoldDB" id="A0AAW2A6C5"/>
<dbReference type="EMBL" id="JAWDJR010000009">
    <property type="protein sequence ID" value="KAK9968972.1"/>
    <property type="molecule type" value="Genomic_DNA"/>
</dbReference>
<reference evidence="1 2" key="1">
    <citation type="submission" date="2024-05" db="EMBL/GenBank/DDBJ databases">
        <title>A high-quality chromosomal-level genome assembly of Topmouth culter (Culter alburnus).</title>
        <authorList>
            <person name="Zhao H."/>
        </authorList>
    </citation>
    <scope>NUCLEOTIDE SEQUENCE [LARGE SCALE GENOMIC DNA]</scope>
    <source>
        <strain evidence="1">CATC2023</strain>
        <tissue evidence="1">Muscle</tissue>
    </source>
</reference>
<comment type="caution">
    <text evidence="1">The sequence shown here is derived from an EMBL/GenBank/DDBJ whole genome shotgun (WGS) entry which is preliminary data.</text>
</comment>
<accession>A0AAW2A6C5</accession>
<dbReference type="Proteomes" id="UP001479290">
    <property type="component" value="Unassembled WGS sequence"/>
</dbReference>
<name>A0AAW2A6C5_CULAL</name>
<proteinExistence type="predicted"/>
<protein>
    <submittedName>
        <fullName evidence="1">Uncharacterized protein</fullName>
    </submittedName>
</protein>
<gene>
    <name evidence="1" type="ORF">ABG768_027189</name>
</gene>